<keyword evidence="3" id="KW-0067">ATP-binding</keyword>
<keyword evidence="5" id="KW-0812">Transmembrane</keyword>
<dbReference type="GO" id="GO:0005524">
    <property type="term" value="F:ATP binding"/>
    <property type="evidence" value="ECO:0007669"/>
    <property type="project" value="UniProtKB-KW"/>
</dbReference>
<dbReference type="GO" id="GO:0016887">
    <property type="term" value="F:ATP hydrolysis activity"/>
    <property type="evidence" value="ECO:0007669"/>
    <property type="project" value="InterPro"/>
</dbReference>
<comment type="similarity">
    <text evidence="1">Belongs to the CbxX/CfxQ family.</text>
</comment>
<proteinExistence type="inferred from homology"/>
<keyword evidence="2" id="KW-0547">Nucleotide-binding</keyword>
<feature type="region of interest" description="Disordered" evidence="4">
    <location>
        <begin position="85"/>
        <end position="105"/>
    </location>
</feature>
<dbReference type="InterPro" id="IPR050773">
    <property type="entry name" value="CbxX/CfxQ_RuBisCO_ESX"/>
</dbReference>
<dbReference type="OrthoDB" id="9806903at2"/>
<dbReference type="PANTHER" id="PTHR43392">
    <property type="entry name" value="AAA-TYPE ATPASE FAMILY PROTEIN / ANKYRIN REPEAT FAMILY PROTEIN"/>
    <property type="match status" value="1"/>
</dbReference>
<feature type="compositionally biased region" description="Basic residues" evidence="4">
    <location>
        <begin position="93"/>
        <end position="103"/>
    </location>
</feature>
<reference evidence="7" key="1">
    <citation type="journal article" date="2019" name="PLoS Negl. Trop. Dis.">
        <title>Revisiting the worldwide diversity of Leptospira species in the environment.</title>
        <authorList>
            <person name="Vincent A.T."/>
            <person name="Schiettekatte O."/>
            <person name="Bourhy P."/>
            <person name="Veyrier F.J."/>
            <person name="Picardeau M."/>
        </authorList>
    </citation>
    <scope>NUCLEOTIDE SEQUENCE [LARGE SCALE GENOMIC DNA]</scope>
    <source>
        <strain evidence="7">201702476</strain>
    </source>
</reference>
<feature type="domain" description="AAA+ ATPase" evidence="6">
    <location>
        <begin position="151"/>
        <end position="290"/>
    </location>
</feature>
<dbReference type="EMBL" id="RQGD01000031">
    <property type="protein sequence ID" value="TGL58651.1"/>
    <property type="molecule type" value="Genomic_DNA"/>
</dbReference>
<dbReference type="Gene3D" id="3.40.50.300">
    <property type="entry name" value="P-loop containing nucleotide triphosphate hydrolases"/>
    <property type="match status" value="1"/>
</dbReference>
<evidence type="ECO:0000259" key="6">
    <source>
        <dbReference type="SMART" id="SM00382"/>
    </source>
</evidence>
<dbReference type="RefSeq" id="WP_135623772.1">
    <property type="nucleotide sequence ID" value="NZ_RQGD01000031.1"/>
</dbReference>
<dbReference type="PANTHER" id="PTHR43392:SF2">
    <property type="entry name" value="AAA-TYPE ATPASE FAMILY PROTEIN _ ANKYRIN REPEAT FAMILY PROTEIN"/>
    <property type="match status" value="1"/>
</dbReference>
<evidence type="ECO:0000256" key="1">
    <source>
        <dbReference type="ARBA" id="ARBA00010378"/>
    </source>
</evidence>
<dbReference type="Gene3D" id="1.10.8.60">
    <property type="match status" value="1"/>
</dbReference>
<evidence type="ECO:0000313" key="7">
    <source>
        <dbReference type="EMBL" id="TGL58651.1"/>
    </source>
</evidence>
<gene>
    <name evidence="7" type="ORF">EHQ58_10040</name>
</gene>
<accession>A0A4R9K0M2</accession>
<dbReference type="Proteomes" id="UP000297693">
    <property type="component" value="Unassembled WGS sequence"/>
</dbReference>
<dbReference type="SMART" id="SM00382">
    <property type="entry name" value="AAA"/>
    <property type="match status" value="1"/>
</dbReference>
<dbReference type="FunFam" id="3.40.50.300:FF:000216">
    <property type="entry name" value="Type VII secretion ATPase EccA"/>
    <property type="match status" value="1"/>
</dbReference>
<dbReference type="PRINTS" id="PR00819">
    <property type="entry name" value="CBXCFQXSUPER"/>
</dbReference>
<feature type="transmembrane region" description="Helical" evidence="5">
    <location>
        <begin position="25"/>
        <end position="43"/>
    </location>
</feature>
<evidence type="ECO:0000313" key="8">
    <source>
        <dbReference type="Proteomes" id="UP000297693"/>
    </source>
</evidence>
<dbReference type="Pfam" id="PF00004">
    <property type="entry name" value="AAA"/>
    <property type="match status" value="1"/>
</dbReference>
<dbReference type="Pfam" id="PF17866">
    <property type="entry name" value="AAA_lid_6"/>
    <property type="match status" value="1"/>
</dbReference>
<dbReference type="InterPro" id="IPR041627">
    <property type="entry name" value="AAA_lid_6"/>
</dbReference>
<dbReference type="InterPro" id="IPR003593">
    <property type="entry name" value="AAA+_ATPase"/>
</dbReference>
<keyword evidence="8" id="KW-1185">Reference proteome</keyword>
<keyword evidence="5" id="KW-1133">Transmembrane helix</keyword>
<evidence type="ECO:0000256" key="2">
    <source>
        <dbReference type="ARBA" id="ARBA00022741"/>
    </source>
</evidence>
<dbReference type="InterPro" id="IPR000641">
    <property type="entry name" value="CbxX/CfxQ"/>
</dbReference>
<evidence type="ECO:0000256" key="3">
    <source>
        <dbReference type="ARBA" id="ARBA00022840"/>
    </source>
</evidence>
<dbReference type="InterPro" id="IPR027417">
    <property type="entry name" value="P-loop_NTPase"/>
</dbReference>
<comment type="caution">
    <text evidence="7">The sequence shown here is derived from an EMBL/GenBank/DDBJ whole genome shotgun (WGS) entry which is preliminary data.</text>
</comment>
<dbReference type="SUPFAM" id="SSF52540">
    <property type="entry name" value="P-loop containing nucleoside triphosphate hydrolases"/>
    <property type="match status" value="1"/>
</dbReference>
<evidence type="ECO:0000256" key="5">
    <source>
        <dbReference type="SAM" id="Phobius"/>
    </source>
</evidence>
<dbReference type="InterPro" id="IPR003959">
    <property type="entry name" value="ATPase_AAA_core"/>
</dbReference>
<sequence>MNYQQREPKNEEKSIFKTIWNHPLYRLYLIICFMPLSMIYVIAYRNKLFGPTRIFGIEVEPVGQSKYEGLIPERKTQVVSASVKSEANLTRKTQQKRKTKPTRKMPTYQDKLAELRAMPGMGSVATQLEDLVDFLEVQKRRERAGFKVRGISLHTIFKGPPGTGKTTVARIYGEVLGILGILKSGHVVEVSRPELIGRYVGETSEKTSEVIDDALDGVLFIDEAYSLTRSGSDGDFGPEAVDCLIKRMEDERDRLVVIIAGYAKDIDKFLQTNEGMKSRFSRELVFEPYDAEALVEIFRYIASEAEYTLHPDVIPRLAPIFDRERRQTGFGNARFARTYFEKVVQNHAKRIAKLVKVKDLDLEQILVEDLG</sequence>
<evidence type="ECO:0000256" key="4">
    <source>
        <dbReference type="SAM" id="MobiDB-lite"/>
    </source>
</evidence>
<organism evidence="7 8">
    <name type="scientific">Leptospira ognonensis</name>
    <dbReference type="NCBI Taxonomy" id="2484945"/>
    <lineage>
        <taxon>Bacteria</taxon>
        <taxon>Pseudomonadati</taxon>
        <taxon>Spirochaetota</taxon>
        <taxon>Spirochaetia</taxon>
        <taxon>Leptospirales</taxon>
        <taxon>Leptospiraceae</taxon>
        <taxon>Leptospira</taxon>
    </lineage>
</organism>
<protein>
    <submittedName>
        <fullName evidence="7">AAA family ATPase</fullName>
    </submittedName>
</protein>
<name>A0A4R9K0M2_9LEPT</name>
<dbReference type="AlphaFoldDB" id="A0A4R9K0M2"/>
<keyword evidence="5" id="KW-0472">Membrane</keyword>